<name>A0AAW7Z5C1_9FIRM</name>
<dbReference type="PANTHER" id="PTHR35134">
    <property type="entry name" value="NUCLEOTIDASE YQFW-RELATED"/>
    <property type="match status" value="1"/>
</dbReference>
<organism evidence="5 6">
    <name type="scientific">Desulforamulus aquiferis</name>
    <dbReference type="NCBI Taxonomy" id="1397668"/>
    <lineage>
        <taxon>Bacteria</taxon>
        <taxon>Bacillati</taxon>
        <taxon>Bacillota</taxon>
        <taxon>Clostridia</taxon>
        <taxon>Eubacteriales</taxon>
        <taxon>Peptococcaceae</taxon>
        <taxon>Desulforamulus</taxon>
    </lineage>
</organism>
<dbReference type="Proteomes" id="UP001172911">
    <property type="component" value="Unassembled WGS sequence"/>
</dbReference>
<sequence>MKIGIDLDGTIADNLNLLVDTLNTHSGKKLLGDEIYQYNLCKVYSITEDDFINLMEQREEEIISTSPVIPYARRNIKQLVNDGWEVHIITARNPRYAEITEKWLHQQGIPYRGLHLLNSHDKLDVCKELKVRLMIEDNIHNGYQLATGGIDVILYDAPHNRFWPWKGTRCRTWNQVYNSISNQR</sequence>
<dbReference type="Pfam" id="PF06941">
    <property type="entry name" value="NT5C"/>
    <property type="match status" value="1"/>
</dbReference>
<accession>A0AAW7Z5C1</accession>
<dbReference type="InterPro" id="IPR036412">
    <property type="entry name" value="HAD-like_sf"/>
</dbReference>
<dbReference type="EMBL" id="JARPTC010000001">
    <property type="protein sequence ID" value="MDO7785629.1"/>
    <property type="molecule type" value="Genomic_DNA"/>
</dbReference>
<dbReference type="RefSeq" id="WP_304540175.1">
    <property type="nucleotide sequence ID" value="NZ_JARPTC010000001.1"/>
</dbReference>
<gene>
    <name evidence="5" type="ORF">P6N53_00090</name>
</gene>
<feature type="active site" description="Proton donor" evidence="4">
    <location>
        <position position="8"/>
    </location>
</feature>
<dbReference type="EC" id="3.1.3.-" evidence="3"/>
<evidence type="ECO:0000256" key="4">
    <source>
        <dbReference type="PIRSR" id="PIRSR610708-1"/>
    </source>
</evidence>
<dbReference type="InterPro" id="IPR010708">
    <property type="entry name" value="5'(3')-deoxyribonucleotidase"/>
</dbReference>
<dbReference type="InterPro" id="IPR052419">
    <property type="entry name" value="5_3-deoxyribonucleotidase-like"/>
</dbReference>
<evidence type="ECO:0000256" key="2">
    <source>
        <dbReference type="ARBA" id="ARBA00022801"/>
    </source>
</evidence>
<feature type="active site" description="Nucleophile" evidence="4">
    <location>
        <position position="6"/>
    </location>
</feature>
<evidence type="ECO:0000313" key="6">
    <source>
        <dbReference type="Proteomes" id="UP001172911"/>
    </source>
</evidence>
<keyword evidence="2 3" id="KW-0378">Hydrolase</keyword>
<dbReference type="PANTHER" id="PTHR35134:SF2">
    <property type="entry name" value="NUCLEOTIDASE YQFW-RELATED"/>
    <property type="match status" value="1"/>
</dbReference>
<comment type="similarity">
    <text evidence="1 3">Belongs to the 5'(3')-deoxyribonucleotidase family.</text>
</comment>
<evidence type="ECO:0000256" key="3">
    <source>
        <dbReference type="PIRNR" id="PIRNR021362"/>
    </source>
</evidence>
<evidence type="ECO:0000313" key="5">
    <source>
        <dbReference type="EMBL" id="MDO7785629.1"/>
    </source>
</evidence>
<keyword evidence="6" id="KW-1185">Reference proteome</keyword>
<dbReference type="InterPro" id="IPR009206">
    <property type="entry name" value="Nucleotidase_putative"/>
</dbReference>
<protein>
    <recommendedName>
        <fullName evidence="3">Nucleotidase</fullName>
        <ecNumber evidence="3">3.1.3.-</ecNumber>
    </recommendedName>
</protein>
<evidence type="ECO:0000256" key="1">
    <source>
        <dbReference type="ARBA" id="ARBA00009589"/>
    </source>
</evidence>
<dbReference type="GO" id="GO:0009264">
    <property type="term" value="P:deoxyribonucleotide catabolic process"/>
    <property type="evidence" value="ECO:0007669"/>
    <property type="project" value="InterPro"/>
</dbReference>
<reference evidence="5" key="2">
    <citation type="submission" date="2023-03" db="EMBL/GenBank/DDBJ databases">
        <authorList>
            <person name="Zhang Z."/>
        </authorList>
    </citation>
    <scope>NUCLEOTIDE SEQUENCE</scope>
    <source>
        <strain evidence="5">DSA</strain>
    </source>
</reference>
<comment type="caution">
    <text evidence="5">The sequence shown here is derived from an EMBL/GenBank/DDBJ whole genome shotgun (WGS) entry which is preliminary data.</text>
</comment>
<dbReference type="Gene3D" id="3.40.50.1000">
    <property type="entry name" value="HAD superfamily/HAD-like"/>
    <property type="match status" value="1"/>
</dbReference>
<proteinExistence type="inferred from homology"/>
<dbReference type="PIRSF" id="PIRSF021362">
    <property type="entry name" value="UCP021362_HAD"/>
    <property type="match status" value="1"/>
</dbReference>
<dbReference type="AlphaFoldDB" id="A0AAW7Z5C1"/>
<reference evidence="5" key="1">
    <citation type="journal article" date="2023" name="J. Hazard. Mater.">
        <title>Anaerobic biodegradation of pyrene and benzo[a]pyrene by a new sulfate-reducing Desulforamulus aquiferis strain DSA.</title>
        <authorList>
            <person name="Zhang Z."/>
            <person name="Sun J."/>
            <person name="Gong X."/>
            <person name="Wang C."/>
            <person name="Wang H."/>
        </authorList>
    </citation>
    <scope>NUCLEOTIDE SEQUENCE</scope>
    <source>
        <strain evidence="5">DSA</strain>
    </source>
</reference>
<dbReference type="SUPFAM" id="SSF56784">
    <property type="entry name" value="HAD-like"/>
    <property type="match status" value="1"/>
</dbReference>
<dbReference type="InterPro" id="IPR023214">
    <property type="entry name" value="HAD_sf"/>
</dbReference>
<dbReference type="GO" id="GO:0008253">
    <property type="term" value="F:5'-nucleotidase activity"/>
    <property type="evidence" value="ECO:0007669"/>
    <property type="project" value="InterPro"/>
</dbReference>